<organism evidence="2 3">
    <name type="scientific">Sneathiella marina</name>
    <dbReference type="NCBI Taxonomy" id="2950108"/>
    <lineage>
        <taxon>Bacteria</taxon>
        <taxon>Pseudomonadati</taxon>
        <taxon>Pseudomonadota</taxon>
        <taxon>Alphaproteobacteria</taxon>
        <taxon>Sneathiellales</taxon>
        <taxon>Sneathiellaceae</taxon>
        <taxon>Sneathiella</taxon>
    </lineage>
</organism>
<keyword evidence="3" id="KW-1185">Reference proteome</keyword>
<dbReference type="PANTHER" id="PTHR36156:SF2">
    <property type="entry name" value="CUPIN TYPE-2 DOMAIN-CONTAINING PROTEIN"/>
    <property type="match status" value="1"/>
</dbReference>
<gene>
    <name evidence="2" type="ORF">NBZ79_06250</name>
</gene>
<evidence type="ECO:0000313" key="3">
    <source>
        <dbReference type="Proteomes" id="UP001056291"/>
    </source>
</evidence>
<dbReference type="PANTHER" id="PTHR36156">
    <property type="entry name" value="SLR2101 PROTEIN"/>
    <property type="match status" value="1"/>
</dbReference>
<proteinExistence type="predicted"/>
<sequence length="179" mass="19868">MENKLKPVRRVVTGHNDAGYSVIEEDGMSPATKTIEGRPDYAVTNIWRTGKSPADVHADDDILEHRGVTPPEMGTVIRAIDIPPETGDPEEFRKIVEKTFKTLYPDAEHAPSDTRHYGMHKTSTVDYAIIIEGELTAIMDEGETVLKAGDILIQRGTNHGWANRSDAMCRVVFILVDGR</sequence>
<dbReference type="InterPro" id="IPR013096">
    <property type="entry name" value="Cupin_2"/>
</dbReference>
<evidence type="ECO:0000259" key="1">
    <source>
        <dbReference type="Pfam" id="PF07883"/>
    </source>
</evidence>
<dbReference type="Proteomes" id="UP001056291">
    <property type="component" value="Chromosome"/>
</dbReference>
<dbReference type="SUPFAM" id="SSF51182">
    <property type="entry name" value="RmlC-like cupins"/>
    <property type="match status" value="1"/>
</dbReference>
<reference evidence="2" key="1">
    <citation type="submission" date="2022-06" db="EMBL/GenBank/DDBJ databases">
        <title>Sneathiella actinostolidae sp. nov., isolated from a sea anemonein the Western Pacific Ocean.</title>
        <authorList>
            <person name="Wei M.J."/>
        </authorList>
    </citation>
    <scope>NUCLEOTIDE SEQUENCE</scope>
    <source>
        <strain evidence="2">PHK-P5</strain>
    </source>
</reference>
<dbReference type="Gene3D" id="2.60.120.10">
    <property type="entry name" value="Jelly Rolls"/>
    <property type="match status" value="1"/>
</dbReference>
<accession>A0ABY4W9Y3</accession>
<dbReference type="InterPro" id="IPR011051">
    <property type="entry name" value="RmlC_Cupin_sf"/>
</dbReference>
<name>A0ABY4W9Y3_9PROT</name>
<dbReference type="InterPro" id="IPR047142">
    <property type="entry name" value="OryJ/VirC-like"/>
</dbReference>
<dbReference type="Gene3D" id="2.20.70.150">
    <property type="match status" value="1"/>
</dbReference>
<feature type="domain" description="Cupin type-2" evidence="1">
    <location>
        <begin position="113"/>
        <end position="174"/>
    </location>
</feature>
<dbReference type="CDD" id="cd02231">
    <property type="entry name" value="cupin_BLL6423-like"/>
    <property type="match status" value="1"/>
</dbReference>
<dbReference type="EMBL" id="CP098747">
    <property type="protein sequence ID" value="USG62575.1"/>
    <property type="molecule type" value="Genomic_DNA"/>
</dbReference>
<evidence type="ECO:0000313" key="2">
    <source>
        <dbReference type="EMBL" id="USG62575.1"/>
    </source>
</evidence>
<dbReference type="InterPro" id="IPR014710">
    <property type="entry name" value="RmlC-like_jellyroll"/>
</dbReference>
<dbReference type="RefSeq" id="WP_251936460.1">
    <property type="nucleotide sequence ID" value="NZ_CP098747.1"/>
</dbReference>
<dbReference type="Pfam" id="PF07883">
    <property type="entry name" value="Cupin_2"/>
    <property type="match status" value="1"/>
</dbReference>
<protein>
    <submittedName>
        <fullName evidence="2">Cupin domain-containing protein</fullName>
    </submittedName>
</protein>